<dbReference type="OrthoDB" id="9799891at2"/>
<comment type="caution">
    <text evidence="1">The sequence shown here is derived from an EMBL/GenBank/DDBJ whole genome shotgun (WGS) entry which is preliminary data.</text>
</comment>
<dbReference type="GO" id="GO:0005198">
    <property type="term" value="F:structural molecule activity"/>
    <property type="evidence" value="ECO:0007669"/>
    <property type="project" value="InterPro"/>
</dbReference>
<dbReference type="NCBIfam" id="TIGR02241">
    <property type="entry name" value="conserved hypothetical phage tail region protein"/>
    <property type="match status" value="1"/>
</dbReference>
<dbReference type="Proteomes" id="UP000256269">
    <property type="component" value="Unassembled WGS sequence"/>
</dbReference>
<accession>A0A3E0I5U0</accession>
<sequence length="148" mass="16181">MNPMAMLGLVTRFHVSVDGVDLGGWARCSGLSVDFKPEPWYEGGDYQHPTYLPGRIEYPPITLQRAMNAQDTPRVQAWLSSKASSWVTANSSGGGGTAQITLFDAKAQKVASWSLRNVYPSKWDGPELDARTLGVAIESLQLVHEGFL</sequence>
<keyword evidence="2" id="KW-1185">Reference proteome</keyword>
<dbReference type="Pfam" id="PF06841">
    <property type="entry name" value="Phage_T4_gp19"/>
    <property type="match status" value="1"/>
</dbReference>
<dbReference type="AlphaFoldDB" id="A0A3E0I5U0"/>
<protein>
    <submittedName>
        <fullName evidence="1">Phage tail-like protein</fullName>
    </submittedName>
</protein>
<evidence type="ECO:0000313" key="1">
    <source>
        <dbReference type="EMBL" id="REH54103.1"/>
    </source>
</evidence>
<organism evidence="1 2">
    <name type="scientific">Kutzneria buriramensis</name>
    <dbReference type="NCBI Taxonomy" id="1045776"/>
    <lineage>
        <taxon>Bacteria</taxon>
        <taxon>Bacillati</taxon>
        <taxon>Actinomycetota</taxon>
        <taxon>Actinomycetes</taxon>
        <taxon>Pseudonocardiales</taxon>
        <taxon>Pseudonocardiaceae</taxon>
        <taxon>Kutzneria</taxon>
    </lineage>
</organism>
<proteinExistence type="predicted"/>
<dbReference type="PANTHER" id="PTHR38009">
    <property type="entry name" value="CONSERVED HYPOTHETICAL PHAGE TAIL PROTEIN"/>
    <property type="match status" value="1"/>
</dbReference>
<dbReference type="PANTHER" id="PTHR38009:SF1">
    <property type="entry name" value="CONSERVED HYPOTHETICAL PHAGE TAIL PROTEIN"/>
    <property type="match status" value="1"/>
</dbReference>
<dbReference type="RefSeq" id="WP_116173196.1">
    <property type="nucleotide sequence ID" value="NZ_CP144375.1"/>
</dbReference>
<gene>
    <name evidence="1" type="ORF">BCF44_102335</name>
</gene>
<dbReference type="InterPro" id="IPR011747">
    <property type="entry name" value="CHP02241"/>
</dbReference>
<reference evidence="1 2" key="1">
    <citation type="submission" date="2018-08" db="EMBL/GenBank/DDBJ databases">
        <title>Genomic Encyclopedia of Archaeal and Bacterial Type Strains, Phase II (KMG-II): from individual species to whole genera.</title>
        <authorList>
            <person name="Goeker M."/>
        </authorList>
    </citation>
    <scope>NUCLEOTIDE SEQUENCE [LARGE SCALE GENOMIC DNA]</scope>
    <source>
        <strain evidence="1 2">DSM 45791</strain>
    </source>
</reference>
<name>A0A3E0I5U0_9PSEU</name>
<evidence type="ECO:0000313" key="2">
    <source>
        <dbReference type="Proteomes" id="UP000256269"/>
    </source>
</evidence>
<dbReference type="EMBL" id="QUNO01000002">
    <property type="protein sequence ID" value="REH54103.1"/>
    <property type="molecule type" value="Genomic_DNA"/>
</dbReference>
<dbReference type="InterPro" id="IPR010667">
    <property type="entry name" value="Phage_T4_Gp19"/>
</dbReference>